<name>A0ABN8I9K0_9NEOP</name>
<accession>A0ABN8I9K0</accession>
<reference evidence="1" key="1">
    <citation type="submission" date="2022-03" db="EMBL/GenBank/DDBJ databases">
        <authorList>
            <person name="Martin H S."/>
        </authorList>
    </citation>
    <scope>NUCLEOTIDE SEQUENCE</scope>
</reference>
<dbReference type="EMBL" id="OW152829">
    <property type="protein sequence ID" value="CAH2046834.1"/>
    <property type="molecule type" value="Genomic_DNA"/>
</dbReference>
<organism evidence="1 2">
    <name type="scientific">Iphiclides podalirius</name>
    <name type="common">scarce swallowtail</name>
    <dbReference type="NCBI Taxonomy" id="110791"/>
    <lineage>
        <taxon>Eukaryota</taxon>
        <taxon>Metazoa</taxon>
        <taxon>Ecdysozoa</taxon>
        <taxon>Arthropoda</taxon>
        <taxon>Hexapoda</taxon>
        <taxon>Insecta</taxon>
        <taxon>Pterygota</taxon>
        <taxon>Neoptera</taxon>
        <taxon>Endopterygota</taxon>
        <taxon>Lepidoptera</taxon>
        <taxon>Glossata</taxon>
        <taxon>Ditrysia</taxon>
        <taxon>Papilionoidea</taxon>
        <taxon>Papilionidae</taxon>
        <taxon>Papilioninae</taxon>
        <taxon>Iphiclides</taxon>
    </lineage>
</organism>
<evidence type="ECO:0000313" key="1">
    <source>
        <dbReference type="EMBL" id="CAH2046834.1"/>
    </source>
</evidence>
<protein>
    <submittedName>
        <fullName evidence="1">Uncharacterized protein</fullName>
    </submittedName>
</protein>
<dbReference type="Proteomes" id="UP000837857">
    <property type="component" value="Chromosome 17"/>
</dbReference>
<proteinExistence type="predicted"/>
<gene>
    <name evidence="1" type="ORF">IPOD504_LOCUS5505</name>
</gene>
<evidence type="ECO:0000313" key="2">
    <source>
        <dbReference type="Proteomes" id="UP000837857"/>
    </source>
</evidence>
<sequence length="73" mass="8137">MPRVSFFARSGPRGFSRRNWPSAYFGRGAPSRAGACPPMARFAFGIRGRRVDCASGVHLFSSTLPLLRYRELC</sequence>
<feature type="non-terminal residue" evidence="1">
    <location>
        <position position="73"/>
    </location>
</feature>
<keyword evidence="2" id="KW-1185">Reference proteome</keyword>